<reference evidence="4 5" key="1">
    <citation type="submission" date="2024-02" db="EMBL/GenBank/DDBJ databases">
        <title>Chromosome-scale genome assembly of the rough periwinkle Littorina saxatilis.</title>
        <authorList>
            <person name="De Jode A."/>
            <person name="Faria R."/>
            <person name="Formenti G."/>
            <person name="Sims Y."/>
            <person name="Smith T.P."/>
            <person name="Tracey A."/>
            <person name="Wood J.M.D."/>
            <person name="Zagrodzka Z.B."/>
            <person name="Johannesson K."/>
            <person name="Butlin R.K."/>
            <person name="Leder E.H."/>
        </authorList>
    </citation>
    <scope>NUCLEOTIDE SEQUENCE [LARGE SCALE GENOMIC DNA]</scope>
    <source>
        <strain evidence="4">Snail1</strain>
        <tissue evidence="4">Muscle</tissue>
    </source>
</reference>
<keyword evidence="2" id="KW-0812">Transmembrane</keyword>
<evidence type="ECO:0000256" key="1">
    <source>
        <dbReference type="SAM" id="MobiDB-lite"/>
    </source>
</evidence>
<dbReference type="Proteomes" id="UP001374579">
    <property type="component" value="Unassembled WGS sequence"/>
</dbReference>
<evidence type="ECO:0000256" key="2">
    <source>
        <dbReference type="SAM" id="Phobius"/>
    </source>
</evidence>
<accession>A0AAN9GN63</accession>
<keyword evidence="2" id="KW-1133">Transmembrane helix</keyword>
<feature type="chain" id="PRO_5043015915" description="MAM domain-containing protein" evidence="3">
    <location>
        <begin position="19"/>
        <end position="549"/>
    </location>
</feature>
<evidence type="ECO:0008006" key="6">
    <source>
        <dbReference type="Google" id="ProtNLM"/>
    </source>
</evidence>
<keyword evidence="5" id="KW-1185">Reference proteome</keyword>
<name>A0AAN9GN63_9CAEN</name>
<protein>
    <recommendedName>
        <fullName evidence="6">MAM domain-containing protein</fullName>
    </recommendedName>
</protein>
<proteinExistence type="predicted"/>
<comment type="caution">
    <text evidence="4">The sequence shown here is derived from an EMBL/GenBank/DDBJ whole genome shotgun (WGS) entry which is preliminary data.</text>
</comment>
<gene>
    <name evidence="4" type="ORF">V1264_000818</name>
</gene>
<evidence type="ECO:0000313" key="4">
    <source>
        <dbReference type="EMBL" id="KAK7114827.1"/>
    </source>
</evidence>
<evidence type="ECO:0000256" key="3">
    <source>
        <dbReference type="SAM" id="SignalP"/>
    </source>
</evidence>
<keyword evidence="3" id="KW-0732">Signal</keyword>
<evidence type="ECO:0000313" key="5">
    <source>
        <dbReference type="Proteomes" id="UP001374579"/>
    </source>
</evidence>
<feature type="signal peptide" evidence="3">
    <location>
        <begin position="1"/>
        <end position="18"/>
    </location>
</feature>
<sequence length="549" mass="59791">MWQVAVLYAVVLLSATLGDDQPCFSDAPDNCNFVGDLSSCRWTFDDTVWTYGSSSAVFGTDSSSGANMTSRTACSTGEETHCLQIHYLFEVENTSIRVLLIRVSDEDDGDISEVQRGIHSREQVIVWNSSDSEIRVCHTANIPIQSNDNFTIVLEARKFTAEIGNIFIHFINYIKVPCSTLPTSTAPSQLTNIQKERTTTIGPHVSADASNDVGVVVGVVVAVIVIAVAVVFFILYRRKQLHLWKTCFINKNEKNPTATSHSGGERSVGKYDKRAVNGVKVTPTVSGHNNHAFPASESQPSDTYYSVIKDTDESGAPHYSTIQECQSADGKTLADASKLTDDDPYEIKTENGHLTSRSTATRHANAYANLKGKTGGKGNPLAHASNGDNRHTPVDYSLARGTGDEVTGVHHCLEEDSNNHGEGGDTGLYHYAKDPDMNPEAGADAKGVYHILEEDPAISRDDQSLGVYHEPKVEQTGQRTAKVSKGLPGNYNTLDFVGKRSDLKTHEDGSGGVYNHLGAESDDPYNEVDRDVRLEVIDGEYSHIKLSDC</sequence>
<dbReference type="EMBL" id="JBAMIC010000001">
    <property type="protein sequence ID" value="KAK7114827.1"/>
    <property type="molecule type" value="Genomic_DNA"/>
</dbReference>
<feature type="region of interest" description="Disordered" evidence="1">
    <location>
        <begin position="282"/>
        <end position="302"/>
    </location>
</feature>
<organism evidence="4 5">
    <name type="scientific">Littorina saxatilis</name>
    <dbReference type="NCBI Taxonomy" id="31220"/>
    <lineage>
        <taxon>Eukaryota</taxon>
        <taxon>Metazoa</taxon>
        <taxon>Spiralia</taxon>
        <taxon>Lophotrochozoa</taxon>
        <taxon>Mollusca</taxon>
        <taxon>Gastropoda</taxon>
        <taxon>Caenogastropoda</taxon>
        <taxon>Littorinimorpha</taxon>
        <taxon>Littorinoidea</taxon>
        <taxon>Littorinidae</taxon>
        <taxon>Littorina</taxon>
    </lineage>
</organism>
<keyword evidence="2" id="KW-0472">Membrane</keyword>
<feature type="transmembrane region" description="Helical" evidence="2">
    <location>
        <begin position="213"/>
        <end position="236"/>
    </location>
</feature>
<dbReference type="AlphaFoldDB" id="A0AAN9GN63"/>